<dbReference type="InterPro" id="IPR011335">
    <property type="entry name" value="Restrct_endonuc-II-like"/>
</dbReference>
<organism evidence="2 3">
    <name type="scientific">Leptothoe kymatousa TAU-MAC 1615</name>
    <dbReference type="NCBI Taxonomy" id="2364775"/>
    <lineage>
        <taxon>Bacteria</taxon>
        <taxon>Bacillati</taxon>
        <taxon>Cyanobacteriota</taxon>
        <taxon>Cyanophyceae</taxon>
        <taxon>Nodosilineales</taxon>
        <taxon>Cymatolegaceae</taxon>
        <taxon>Leptothoe</taxon>
        <taxon>Leptothoe kymatousa</taxon>
    </lineage>
</organism>
<protein>
    <submittedName>
        <fullName evidence="2">Uma2 family endonuclease</fullName>
    </submittedName>
</protein>
<evidence type="ECO:0000313" key="3">
    <source>
        <dbReference type="Proteomes" id="UP001196661"/>
    </source>
</evidence>
<keyword evidence="2" id="KW-0378">Hydrolase</keyword>
<evidence type="ECO:0000313" key="2">
    <source>
        <dbReference type="EMBL" id="MBT9312624.1"/>
    </source>
</evidence>
<proteinExistence type="predicted"/>
<dbReference type="GO" id="GO:0004519">
    <property type="term" value="F:endonuclease activity"/>
    <property type="evidence" value="ECO:0007669"/>
    <property type="project" value="UniProtKB-KW"/>
</dbReference>
<sequence length="186" mass="20768">MTQAIPKPLTLNNFLTLPETTPASEFIDGKITQKPIPKGKHSRLQLKLCNTINAVTEGSQIAYAFPELRCSFGTRSIVPDIAVFRWQNIALDDDGEPLDNVTRPPDWTIEILSPDQAQNRVVNNIVYCLQYGCRLGWLIDPADRSVAIYQPDQLPTFHEGPSPLIVPETIALAITAEQLFNLLKMN</sequence>
<dbReference type="Gene3D" id="3.90.1570.10">
    <property type="entry name" value="tt1808, chain A"/>
    <property type="match status" value="1"/>
</dbReference>
<comment type="caution">
    <text evidence="2">The sequence shown here is derived from an EMBL/GenBank/DDBJ whole genome shotgun (WGS) entry which is preliminary data.</text>
</comment>
<dbReference type="EMBL" id="JADOER010000009">
    <property type="protein sequence ID" value="MBT9312624.1"/>
    <property type="molecule type" value="Genomic_DNA"/>
</dbReference>
<dbReference type="InterPro" id="IPR012296">
    <property type="entry name" value="Nuclease_put_TT1808"/>
</dbReference>
<evidence type="ECO:0000259" key="1">
    <source>
        <dbReference type="Pfam" id="PF05685"/>
    </source>
</evidence>
<dbReference type="Pfam" id="PF05685">
    <property type="entry name" value="Uma2"/>
    <property type="match status" value="1"/>
</dbReference>
<accession>A0ABS5Y455</accession>
<dbReference type="PANTHER" id="PTHR34107:SF5">
    <property type="entry name" value="SLL1355 PROTEIN"/>
    <property type="match status" value="1"/>
</dbReference>
<dbReference type="SUPFAM" id="SSF52980">
    <property type="entry name" value="Restriction endonuclease-like"/>
    <property type="match status" value="1"/>
</dbReference>
<dbReference type="Proteomes" id="UP001196661">
    <property type="component" value="Unassembled WGS sequence"/>
</dbReference>
<feature type="domain" description="Putative restriction endonuclease" evidence="1">
    <location>
        <begin position="13"/>
        <end position="173"/>
    </location>
</feature>
<dbReference type="PANTHER" id="PTHR34107">
    <property type="entry name" value="SLL0198 PROTEIN-RELATED"/>
    <property type="match status" value="1"/>
</dbReference>
<dbReference type="InterPro" id="IPR008538">
    <property type="entry name" value="Uma2"/>
</dbReference>
<keyword evidence="2" id="KW-0255">Endonuclease</keyword>
<dbReference type="CDD" id="cd06260">
    <property type="entry name" value="DUF820-like"/>
    <property type="match status" value="1"/>
</dbReference>
<reference evidence="2 3" key="1">
    <citation type="journal article" date="2021" name="Mar. Drugs">
        <title>Genome Reduction and Secondary Metabolism of the Marine Sponge-Associated Cyanobacterium Leptothoe.</title>
        <authorList>
            <person name="Konstantinou D."/>
            <person name="Popin R.V."/>
            <person name="Fewer D.P."/>
            <person name="Sivonen K."/>
            <person name="Gkelis S."/>
        </authorList>
    </citation>
    <scope>NUCLEOTIDE SEQUENCE [LARGE SCALE GENOMIC DNA]</scope>
    <source>
        <strain evidence="2 3">TAU-MAC 1615</strain>
    </source>
</reference>
<gene>
    <name evidence="2" type="ORF">IXB28_10440</name>
</gene>
<name>A0ABS5Y455_9CYAN</name>
<keyword evidence="2" id="KW-0540">Nuclease</keyword>
<keyword evidence="3" id="KW-1185">Reference proteome</keyword>
<dbReference type="RefSeq" id="WP_215618681.1">
    <property type="nucleotide sequence ID" value="NZ_JADOER010000009.1"/>
</dbReference>